<reference evidence="1" key="1">
    <citation type="journal article" date="2020" name="Nature">
        <title>Giant virus diversity and host interactions through global metagenomics.</title>
        <authorList>
            <person name="Schulz F."/>
            <person name="Roux S."/>
            <person name="Paez-Espino D."/>
            <person name="Jungbluth S."/>
            <person name="Walsh D.A."/>
            <person name="Denef V.J."/>
            <person name="McMahon K.D."/>
            <person name="Konstantinidis K.T."/>
            <person name="Eloe-Fadrosh E.A."/>
            <person name="Kyrpides N.C."/>
            <person name="Woyke T."/>
        </authorList>
    </citation>
    <scope>NUCLEOTIDE SEQUENCE</scope>
    <source>
        <strain evidence="1">GVMAG-S-1040241-154</strain>
    </source>
</reference>
<name>A0A6C0JRI7_9ZZZZ</name>
<accession>A0A6C0JRI7</accession>
<dbReference type="AlphaFoldDB" id="A0A6C0JRI7"/>
<dbReference type="EMBL" id="MN740684">
    <property type="protein sequence ID" value="QHU07300.1"/>
    <property type="molecule type" value="Genomic_DNA"/>
</dbReference>
<evidence type="ECO:0000313" key="1">
    <source>
        <dbReference type="EMBL" id="QHU07300.1"/>
    </source>
</evidence>
<organism evidence="1">
    <name type="scientific">viral metagenome</name>
    <dbReference type="NCBI Taxonomy" id="1070528"/>
    <lineage>
        <taxon>unclassified sequences</taxon>
        <taxon>metagenomes</taxon>
        <taxon>organismal metagenomes</taxon>
    </lineage>
</organism>
<protein>
    <submittedName>
        <fullName evidence="1">Uncharacterized protein</fullName>
    </submittedName>
</protein>
<proteinExistence type="predicted"/>
<sequence>MIYNILKNRNMSKKEEKKDKKVFYIEEKIKTNIFYNIFVALNEFEINMKLYQFYNTKLNKYNLITDFLKDFNILSKEYLEEYILQYGLPENNDNIKINLVSKFEDNYFEQSIKKINTKLIQILNYLKNNSDDMDTDDSIISTNFNLKYITNKIINLVNKKLYLFKLEC</sequence>